<evidence type="ECO:0000313" key="5">
    <source>
        <dbReference type="Proteomes" id="UP000663877"/>
    </source>
</evidence>
<keyword evidence="4" id="KW-1185">Reference proteome</keyword>
<protein>
    <submittedName>
        <fullName evidence="2">Uncharacterized protein</fullName>
    </submittedName>
</protein>
<proteinExistence type="predicted"/>
<feature type="region of interest" description="Disordered" evidence="1">
    <location>
        <begin position="1"/>
        <end position="27"/>
    </location>
</feature>
<reference evidence="2" key="1">
    <citation type="submission" date="2021-02" db="EMBL/GenBank/DDBJ databases">
        <authorList>
            <person name="Nowell W R."/>
        </authorList>
    </citation>
    <scope>NUCLEOTIDE SEQUENCE</scope>
</reference>
<dbReference type="Proteomes" id="UP000663877">
    <property type="component" value="Unassembled WGS sequence"/>
</dbReference>
<sequence>QLRAKKAAKSKPKPKPPNVAIRFQYVA</sequence>
<name>A0A815ZV59_9BILA</name>
<dbReference type="EMBL" id="CAJNOI010007295">
    <property type="protein sequence ID" value="CAF1587236.1"/>
    <property type="molecule type" value="Genomic_DNA"/>
</dbReference>
<dbReference type="Proteomes" id="UP000663832">
    <property type="component" value="Unassembled WGS sequence"/>
</dbReference>
<evidence type="ECO:0000313" key="3">
    <source>
        <dbReference type="EMBL" id="CAF1676812.1"/>
    </source>
</evidence>
<gene>
    <name evidence="2" type="ORF">BJG266_LOCUS49280</name>
    <name evidence="3" type="ORF">QVE165_LOCUS66359</name>
</gene>
<dbReference type="EMBL" id="CAJNOM010007727">
    <property type="protein sequence ID" value="CAF1676812.1"/>
    <property type="molecule type" value="Genomic_DNA"/>
</dbReference>
<accession>A0A815ZV59</accession>
<evidence type="ECO:0000313" key="4">
    <source>
        <dbReference type="Proteomes" id="UP000663832"/>
    </source>
</evidence>
<feature type="non-terminal residue" evidence="2">
    <location>
        <position position="1"/>
    </location>
</feature>
<comment type="caution">
    <text evidence="2">The sequence shown here is derived from an EMBL/GenBank/DDBJ whole genome shotgun (WGS) entry which is preliminary data.</text>
</comment>
<evidence type="ECO:0000313" key="2">
    <source>
        <dbReference type="EMBL" id="CAF1587236.1"/>
    </source>
</evidence>
<organism evidence="2 5">
    <name type="scientific">Adineta steineri</name>
    <dbReference type="NCBI Taxonomy" id="433720"/>
    <lineage>
        <taxon>Eukaryota</taxon>
        <taxon>Metazoa</taxon>
        <taxon>Spiralia</taxon>
        <taxon>Gnathifera</taxon>
        <taxon>Rotifera</taxon>
        <taxon>Eurotatoria</taxon>
        <taxon>Bdelloidea</taxon>
        <taxon>Adinetida</taxon>
        <taxon>Adinetidae</taxon>
        <taxon>Adineta</taxon>
    </lineage>
</organism>
<evidence type="ECO:0000256" key="1">
    <source>
        <dbReference type="SAM" id="MobiDB-lite"/>
    </source>
</evidence>
<dbReference type="AlphaFoldDB" id="A0A815ZV59"/>
<feature type="compositionally biased region" description="Basic residues" evidence="1">
    <location>
        <begin position="1"/>
        <end position="14"/>
    </location>
</feature>